<dbReference type="Proteomes" id="UP000199036">
    <property type="component" value="Unassembled WGS sequence"/>
</dbReference>
<name>A0A1I5GW58_9FLAO</name>
<sequence length="59" mass="6595">MPSGLEDITPPLFFVKFKLMKKERSIYRAAKRKTTGGFLHRVEEVSATELANAAINATI</sequence>
<dbReference type="EMBL" id="FOVI01000052">
    <property type="protein sequence ID" value="SFO40187.1"/>
    <property type="molecule type" value="Genomic_DNA"/>
</dbReference>
<protein>
    <submittedName>
        <fullName evidence="1">Uncharacterized protein</fullName>
    </submittedName>
</protein>
<proteinExistence type="predicted"/>
<keyword evidence="2" id="KW-1185">Reference proteome</keyword>
<evidence type="ECO:0000313" key="2">
    <source>
        <dbReference type="Proteomes" id="UP000199036"/>
    </source>
</evidence>
<evidence type="ECO:0000313" key="1">
    <source>
        <dbReference type="EMBL" id="SFO40187.1"/>
    </source>
</evidence>
<dbReference type="AlphaFoldDB" id="A0A1I5GW58"/>
<reference evidence="2" key="1">
    <citation type="submission" date="2016-10" db="EMBL/GenBank/DDBJ databases">
        <authorList>
            <person name="Varghese N."/>
            <person name="Submissions S."/>
        </authorList>
    </citation>
    <scope>NUCLEOTIDE SEQUENCE [LARGE SCALE GENOMIC DNA]</scope>
    <source>
        <strain evidence="2">DS-12</strain>
    </source>
</reference>
<organism evidence="1 2">
    <name type="scientific">Paenimyroides ummariense</name>
    <dbReference type="NCBI Taxonomy" id="913024"/>
    <lineage>
        <taxon>Bacteria</taxon>
        <taxon>Pseudomonadati</taxon>
        <taxon>Bacteroidota</taxon>
        <taxon>Flavobacteriia</taxon>
        <taxon>Flavobacteriales</taxon>
        <taxon>Flavobacteriaceae</taxon>
        <taxon>Paenimyroides</taxon>
    </lineage>
</organism>
<gene>
    <name evidence="1" type="ORF">SAMN05421741_1521</name>
</gene>
<accession>A0A1I5GW58</accession>